<feature type="domain" description="Glycosyl hydrolase family 13 catalytic" evidence="2">
    <location>
        <begin position="41"/>
        <end position="503"/>
    </location>
</feature>
<dbReference type="InterPro" id="IPR017853">
    <property type="entry name" value="GH"/>
</dbReference>
<evidence type="ECO:0000256" key="1">
    <source>
        <dbReference type="ARBA" id="ARBA00008061"/>
    </source>
</evidence>
<proteinExistence type="inferred from homology"/>
<organism evidence="3 4">
    <name type="scientific">Exophiala dermatitidis</name>
    <name type="common">Black yeast-like fungus</name>
    <name type="synonym">Wangiella dermatitidis</name>
    <dbReference type="NCBI Taxonomy" id="5970"/>
    <lineage>
        <taxon>Eukaryota</taxon>
        <taxon>Fungi</taxon>
        <taxon>Dikarya</taxon>
        <taxon>Ascomycota</taxon>
        <taxon>Pezizomycotina</taxon>
        <taxon>Eurotiomycetes</taxon>
        <taxon>Chaetothyriomycetidae</taxon>
        <taxon>Chaetothyriales</taxon>
        <taxon>Herpotrichiellaceae</taxon>
        <taxon>Exophiala</taxon>
    </lineage>
</organism>
<reference evidence="3" key="1">
    <citation type="submission" date="2023-01" db="EMBL/GenBank/DDBJ databases">
        <title>Exophiala dermititidis isolated from Cystic Fibrosis Patient.</title>
        <authorList>
            <person name="Kurbessoian T."/>
            <person name="Crocker A."/>
            <person name="Murante D."/>
            <person name="Hogan D.A."/>
            <person name="Stajich J.E."/>
        </authorList>
    </citation>
    <scope>NUCLEOTIDE SEQUENCE</scope>
    <source>
        <strain evidence="3">Ex8</strain>
    </source>
</reference>
<dbReference type="PANTHER" id="PTHR10357:SF209">
    <property type="entry name" value="PERIPLASMIC ALPHA-AMYLASE"/>
    <property type="match status" value="1"/>
</dbReference>
<dbReference type="EMBL" id="JAJGCB010000001">
    <property type="protein sequence ID" value="KAJ8995338.1"/>
    <property type="molecule type" value="Genomic_DNA"/>
</dbReference>
<dbReference type="SMART" id="SM00642">
    <property type="entry name" value="Aamy"/>
    <property type="match status" value="1"/>
</dbReference>
<gene>
    <name evidence="3" type="ORF">HRR80_000113</name>
</gene>
<protein>
    <recommendedName>
        <fullName evidence="2">Glycosyl hydrolase family 13 catalytic domain-containing protein</fullName>
    </recommendedName>
</protein>
<evidence type="ECO:0000259" key="2">
    <source>
        <dbReference type="SMART" id="SM00642"/>
    </source>
</evidence>
<evidence type="ECO:0000313" key="3">
    <source>
        <dbReference type="EMBL" id="KAJ8995338.1"/>
    </source>
</evidence>
<comment type="similarity">
    <text evidence="1">Belongs to the glycosyl hydrolase 13 family.</text>
</comment>
<dbReference type="PANTHER" id="PTHR10357">
    <property type="entry name" value="ALPHA-AMYLASE FAMILY MEMBER"/>
    <property type="match status" value="1"/>
</dbReference>
<accession>A0AAN6IZ17</accession>
<dbReference type="GO" id="GO:0005975">
    <property type="term" value="P:carbohydrate metabolic process"/>
    <property type="evidence" value="ECO:0007669"/>
    <property type="project" value="InterPro"/>
</dbReference>
<dbReference type="Proteomes" id="UP001161757">
    <property type="component" value="Unassembled WGS sequence"/>
</dbReference>
<comment type="caution">
    <text evidence="3">The sequence shown here is derived from an EMBL/GenBank/DDBJ whole genome shotgun (WGS) entry which is preliminary data.</text>
</comment>
<dbReference type="CDD" id="cd11352">
    <property type="entry name" value="AmyAc_5"/>
    <property type="match status" value="1"/>
</dbReference>
<dbReference type="SUPFAM" id="SSF51445">
    <property type="entry name" value="(Trans)glycosidases"/>
    <property type="match status" value="1"/>
</dbReference>
<dbReference type="Pfam" id="PF00128">
    <property type="entry name" value="Alpha-amylase"/>
    <property type="match status" value="1"/>
</dbReference>
<sequence>MMDAPIRSISDPQVRSVIERGPPSYEFHPSPTAWEDQVLYFLLPDRFSDDSEKDYKDVQGNLHPSGTTALYGPGDSANAINTDADAARWRDAGATFVGGTLKGLESKLGYLKRLGVTALWIGPIFKNVAKVQTYHGYGVQNFLDVDPRFGTRADLKSLVAAAHEQGIYVLLDIILNHCGDVFEYSANKPHFTGDTFDVKGFYDEERVSRIPLGRVDEENYPTAFPDAAIWPSELQNPDCFTRKGRINDDGWDRFPEYLDGDFDDFKDIALGDPSPDNFTATPALQALCRCYQYWIAYSDIDGYRIDTVKHMGDGPTRYLASVIHEYAQSLGKEKFLLIGEITGSRAFETVEATGLDAALGIGNVQEKLWRVPKGETTPSEYFDLFRNALYLSKGSHSWFRDKVVTMIDDHDQVWRNGYKGRFCSEGNGGPLLSAALALNLFTLGIPCVYYGTEQGFDGQGGSDQYIREAMFGGEFGAFRSRHRHFFDEDASAWKTLAGLAKVRRDEMALRRGRQYLREISGDGTHFGLPGFISPPPMRSIIAWSRLFASEEVVCAISTDPTSTLSAWVTVDSEIHPPGSTLTLLYPSPSQTVPGEVEVQGRNGRSVAQVTVQPGGVTVYK</sequence>
<name>A0AAN6IZ17_EXODE</name>
<dbReference type="Gene3D" id="3.20.20.80">
    <property type="entry name" value="Glycosidases"/>
    <property type="match status" value="1"/>
</dbReference>
<evidence type="ECO:0000313" key="4">
    <source>
        <dbReference type="Proteomes" id="UP001161757"/>
    </source>
</evidence>
<dbReference type="AlphaFoldDB" id="A0AAN6IZ17"/>
<dbReference type="InterPro" id="IPR006047">
    <property type="entry name" value="GH13_cat_dom"/>
</dbReference>